<dbReference type="Pfam" id="PF11706">
    <property type="entry name" value="zf-CGNR"/>
    <property type="match status" value="1"/>
</dbReference>
<dbReference type="Proteomes" id="UP001501084">
    <property type="component" value="Unassembled WGS sequence"/>
</dbReference>
<dbReference type="InterPro" id="IPR021005">
    <property type="entry name" value="Znf_CGNR"/>
</dbReference>
<reference evidence="3 4" key="1">
    <citation type="journal article" date="2019" name="Int. J. Syst. Evol. Microbiol.">
        <title>The Global Catalogue of Microorganisms (GCM) 10K type strain sequencing project: providing services to taxonomists for standard genome sequencing and annotation.</title>
        <authorList>
            <consortium name="The Broad Institute Genomics Platform"/>
            <consortium name="The Broad Institute Genome Sequencing Center for Infectious Disease"/>
            <person name="Wu L."/>
            <person name="Ma J."/>
        </authorList>
    </citation>
    <scope>NUCLEOTIDE SEQUENCE [LARGE SCALE GENOMIC DNA]</scope>
    <source>
        <strain evidence="3 4">JCM 14919</strain>
    </source>
</reference>
<evidence type="ECO:0000313" key="4">
    <source>
        <dbReference type="Proteomes" id="UP001501084"/>
    </source>
</evidence>
<evidence type="ECO:0000259" key="2">
    <source>
        <dbReference type="Pfam" id="PF11706"/>
    </source>
</evidence>
<proteinExistence type="predicted"/>
<feature type="region of interest" description="Disordered" evidence="1">
    <location>
        <begin position="1"/>
        <end position="32"/>
    </location>
</feature>
<feature type="compositionally biased region" description="Basic and acidic residues" evidence="1">
    <location>
        <begin position="1"/>
        <end position="14"/>
    </location>
</feature>
<evidence type="ECO:0000256" key="1">
    <source>
        <dbReference type="SAM" id="MobiDB-lite"/>
    </source>
</evidence>
<protein>
    <recommendedName>
        <fullName evidence="2">Zinc finger CGNR domain-containing protein</fullName>
    </recommendedName>
</protein>
<dbReference type="EMBL" id="BAAAOP010000003">
    <property type="protein sequence ID" value="GAA2186066.1"/>
    <property type="molecule type" value="Genomic_DNA"/>
</dbReference>
<accession>A0ABN3B3D6</accession>
<name>A0ABN3B3D6_9MICO</name>
<gene>
    <name evidence="3" type="ORF">GCM10009786_05170</name>
</gene>
<keyword evidence="4" id="KW-1185">Reference proteome</keyword>
<dbReference type="RefSeq" id="WP_428833625.1">
    <property type="nucleotide sequence ID" value="NZ_BAAAOP010000003.1"/>
</dbReference>
<dbReference type="InterPro" id="IPR023286">
    <property type="entry name" value="ABATE_dom_sf"/>
</dbReference>
<feature type="domain" description="Zinc finger CGNR" evidence="2">
    <location>
        <begin position="82"/>
        <end position="112"/>
    </location>
</feature>
<evidence type="ECO:0000313" key="3">
    <source>
        <dbReference type="EMBL" id="GAA2186066.1"/>
    </source>
</evidence>
<comment type="caution">
    <text evidence="3">The sequence shown here is derived from an EMBL/GenBank/DDBJ whole genome shotgun (WGS) entry which is preliminary data.</text>
</comment>
<sequence>MRKTQAQRDFEKRIRQSRGLAHPAAPRAEGTGWETRCERSGCERTFLTPTKQRRYCSNTCQNLAEKERARRVDVLTSILLYSCAAPHCSNVFLPDPRNPRHMYCSPKCRKRGYRAASDLSPLRCAFCMTPFPPGKSRRRRYCDATCRKRAQRAARRNEN</sequence>
<organism evidence="3 4">
    <name type="scientific">Leucobacter alluvii</name>
    <dbReference type="NCBI Taxonomy" id="340321"/>
    <lineage>
        <taxon>Bacteria</taxon>
        <taxon>Bacillati</taxon>
        <taxon>Actinomycetota</taxon>
        <taxon>Actinomycetes</taxon>
        <taxon>Micrococcales</taxon>
        <taxon>Microbacteriaceae</taxon>
        <taxon>Leucobacter</taxon>
    </lineage>
</organism>
<dbReference type="SUPFAM" id="SSF160904">
    <property type="entry name" value="Jann2411-like"/>
    <property type="match status" value="2"/>
</dbReference>